<organism evidence="1 2">
    <name type="scientific">Sphingobacterium griseoflavum</name>
    <dbReference type="NCBI Taxonomy" id="1474952"/>
    <lineage>
        <taxon>Bacteria</taxon>
        <taxon>Pseudomonadati</taxon>
        <taxon>Bacteroidota</taxon>
        <taxon>Sphingobacteriia</taxon>
        <taxon>Sphingobacteriales</taxon>
        <taxon>Sphingobacteriaceae</taxon>
        <taxon>Sphingobacterium</taxon>
    </lineage>
</organism>
<keyword evidence="2" id="KW-1185">Reference proteome</keyword>
<evidence type="ECO:0000313" key="2">
    <source>
        <dbReference type="Proteomes" id="UP000620550"/>
    </source>
</evidence>
<sequence length="74" mass="8875">MTKSIRLKLIELARLRTTWTYTQLNDDLELRLKLKNFKKWSNIRLKQSKKASVSAYQLFYILMQSEPQVKKVIS</sequence>
<proteinExistence type="predicted"/>
<evidence type="ECO:0000313" key="1">
    <source>
        <dbReference type="EMBL" id="GHE49621.1"/>
    </source>
</evidence>
<evidence type="ECO:0008006" key="3">
    <source>
        <dbReference type="Google" id="ProtNLM"/>
    </source>
</evidence>
<comment type="caution">
    <text evidence="1">The sequence shown here is derived from an EMBL/GenBank/DDBJ whole genome shotgun (WGS) entry which is preliminary data.</text>
</comment>
<protein>
    <recommendedName>
        <fullName evidence="3">Phage integrase SAM-like domain-containing protein</fullName>
    </recommendedName>
</protein>
<name>A0ABQ3I075_9SPHI</name>
<reference evidence="2" key="1">
    <citation type="journal article" date="2019" name="Int. J. Syst. Evol. Microbiol.">
        <title>The Global Catalogue of Microorganisms (GCM) 10K type strain sequencing project: providing services to taxonomists for standard genome sequencing and annotation.</title>
        <authorList>
            <consortium name="The Broad Institute Genomics Platform"/>
            <consortium name="The Broad Institute Genome Sequencing Center for Infectious Disease"/>
            <person name="Wu L."/>
            <person name="Ma J."/>
        </authorList>
    </citation>
    <scope>NUCLEOTIDE SEQUENCE [LARGE SCALE GENOMIC DNA]</scope>
    <source>
        <strain evidence="2">CGMCC 1.12966</strain>
    </source>
</reference>
<dbReference type="Proteomes" id="UP000620550">
    <property type="component" value="Unassembled WGS sequence"/>
</dbReference>
<gene>
    <name evidence="1" type="ORF">GCM10017764_35820</name>
</gene>
<accession>A0ABQ3I075</accession>
<dbReference type="EMBL" id="BNAF01000020">
    <property type="protein sequence ID" value="GHE49621.1"/>
    <property type="molecule type" value="Genomic_DNA"/>
</dbReference>